<feature type="transmembrane region" description="Helical" evidence="7">
    <location>
        <begin position="275"/>
        <end position="296"/>
    </location>
</feature>
<dbReference type="InterPro" id="IPR020846">
    <property type="entry name" value="MFS_dom"/>
</dbReference>
<dbReference type="CDD" id="cd17329">
    <property type="entry name" value="MFS_MdtH_MDR_like"/>
    <property type="match status" value="1"/>
</dbReference>
<gene>
    <name evidence="9" type="ORF">FC48_GL000077</name>
</gene>
<comment type="subcellular location">
    <subcellularLocation>
        <location evidence="1">Cell membrane</location>
        <topology evidence="1">Multi-pass membrane protein</topology>
    </subcellularLocation>
</comment>
<feature type="domain" description="Major facilitator superfamily (MFS) profile" evidence="8">
    <location>
        <begin position="7"/>
        <end position="390"/>
    </location>
</feature>
<organism evidence="9 10">
    <name type="scientific">Ligilactobacillus murinus DSM 20452 = NBRC 14221</name>
    <dbReference type="NCBI Taxonomy" id="1423772"/>
    <lineage>
        <taxon>Bacteria</taxon>
        <taxon>Bacillati</taxon>
        <taxon>Bacillota</taxon>
        <taxon>Bacilli</taxon>
        <taxon>Lactobacillales</taxon>
        <taxon>Lactobacillaceae</taxon>
        <taxon>Ligilactobacillus</taxon>
    </lineage>
</organism>
<dbReference type="InterPro" id="IPR011701">
    <property type="entry name" value="MFS"/>
</dbReference>
<dbReference type="Proteomes" id="UP000051612">
    <property type="component" value="Unassembled WGS sequence"/>
</dbReference>
<proteinExistence type="predicted"/>
<dbReference type="InterPro" id="IPR050171">
    <property type="entry name" value="MFS_Transporters"/>
</dbReference>
<keyword evidence="4 7" id="KW-0812">Transmembrane</keyword>
<evidence type="ECO:0000313" key="10">
    <source>
        <dbReference type="Proteomes" id="UP000051612"/>
    </source>
</evidence>
<comment type="caution">
    <text evidence="9">The sequence shown here is derived from an EMBL/GenBank/DDBJ whole genome shotgun (WGS) entry which is preliminary data.</text>
</comment>
<keyword evidence="3" id="KW-1003">Cell membrane</keyword>
<evidence type="ECO:0000256" key="4">
    <source>
        <dbReference type="ARBA" id="ARBA00022692"/>
    </source>
</evidence>
<feature type="transmembrane region" description="Helical" evidence="7">
    <location>
        <begin position="244"/>
        <end position="263"/>
    </location>
</feature>
<feature type="transmembrane region" description="Helical" evidence="7">
    <location>
        <begin position="162"/>
        <end position="183"/>
    </location>
</feature>
<feature type="transmembrane region" description="Helical" evidence="7">
    <location>
        <begin position="204"/>
        <end position="224"/>
    </location>
</feature>
<dbReference type="InterPro" id="IPR036259">
    <property type="entry name" value="MFS_trans_sf"/>
</dbReference>
<feature type="transmembrane region" description="Helical" evidence="7">
    <location>
        <begin position="75"/>
        <end position="94"/>
    </location>
</feature>
<evidence type="ECO:0000256" key="6">
    <source>
        <dbReference type="ARBA" id="ARBA00023136"/>
    </source>
</evidence>
<evidence type="ECO:0000256" key="2">
    <source>
        <dbReference type="ARBA" id="ARBA00022448"/>
    </source>
</evidence>
<dbReference type="PANTHER" id="PTHR23517:SF10">
    <property type="entry name" value="MAJOR FACILITATOR SUPERFAMILY (MFS) PROFILE DOMAIN-CONTAINING PROTEIN"/>
    <property type="match status" value="1"/>
</dbReference>
<dbReference type="EMBL" id="AYYN01000065">
    <property type="protein sequence ID" value="KRM75544.1"/>
    <property type="molecule type" value="Genomic_DNA"/>
</dbReference>
<sequence length="393" mass="43615">MAKKELKLSWLLCGSFIVSVGSSLLWPLTTIYMHNYLGQSLTTAGIVLFINSLALIAGSYLGGRMYDKDRKNARRWLLGALFLSTSAVFLLIFFNGWPTFAVLLLLDNFGGGIAITIENSLATGIKEKSSRQVFNMLYFMQNVGVVIGTLLVGVLVEISIEWIFIINFILFAFFWLVVYRHYYVPKAALVKEQVAKKGQDKTPLRYVWVIGAILLLFFAIETGYSQWQSNLSIYMESLGISVKSYGFLWTINGLVIVCGQPVLNKLLDDILKIKLIYKLYLGSALFVLGFFTLLFATDYPHFILTMVIVTLGEILTFPTIPAVVDNLSTLSEKGKYQGAVSVFAALGRAIGPLAGGLIVDNSSYNMLFTVMIALMGLATLFVIVVAQFNLVKK</sequence>
<feature type="transmembrane region" description="Helical" evidence="7">
    <location>
        <begin position="43"/>
        <end position="63"/>
    </location>
</feature>
<dbReference type="GO" id="GO:0005886">
    <property type="term" value="C:plasma membrane"/>
    <property type="evidence" value="ECO:0007669"/>
    <property type="project" value="UniProtKB-SubCell"/>
</dbReference>
<feature type="transmembrane region" description="Helical" evidence="7">
    <location>
        <begin position="365"/>
        <end position="391"/>
    </location>
</feature>
<dbReference type="AlphaFoldDB" id="A0A0R2B8A4"/>
<evidence type="ECO:0000256" key="1">
    <source>
        <dbReference type="ARBA" id="ARBA00004651"/>
    </source>
</evidence>
<dbReference type="PATRIC" id="fig|1423772.3.peg.89"/>
<keyword evidence="6 7" id="KW-0472">Membrane</keyword>
<dbReference type="RefSeq" id="WP_056958941.1">
    <property type="nucleotide sequence ID" value="NZ_AYYN01000065.1"/>
</dbReference>
<accession>A0A0R2B8A4</accession>
<evidence type="ECO:0000256" key="3">
    <source>
        <dbReference type="ARBA" id="ARBA00022475"/>
    </source>
</evidence>
<feature type="transmembrane region" description="Helical" evidence="7">
    <location>
        <begin position="336"/>
        <end position="359"/>
    </location>
</feature>
<feature type="transmembrane region" description="Helical" evidence="7">
    <location>
        <begin position="302"/>
        <end position="324"/>
    </location>
</feature>
<evidence type="ECO:0000256" key="5">
    <source>
        <dbReference type="ARBA" id="ARBA00022989"/>
    </source>
</evidence>
<dbReference type="SUPFAM" id="SSF103473">
    <property type="entry name" value="MFS general substrate transporter"/>
    <property type="match status" value="1"/>
</dbReference>
<evidence type="ECO:0000313" key="9">
    <source>
        <dbReference type="EMBL" id="KRM75544.1"/>
    </source>
</evidence>
<keyword evidence="2" id="KW-0813">Transport</keyword>
<evidence type="ECO:0000259" key="8">
    <source>
        <dbReference type="PROSITE" id="PS50850"/>
    </source>
</evidence>
<dbReference type="PROSITE" id="PS50850">
    <property type="entry name" value="MFS"/>
    <property type="match status" value="1"/>
</dbReference>
<feature type="transmembrane region" description="Helical" evidence="7">
    <location>
        <begin position="133"/>
        <end position="156"/>
    </location>
</feature>
<evidence type="ECO:0000256" key="7">
    <source>
        <dbReference type="SAM" id="Phobius"/>
    </source>
</evidence>
<name>A0A0R2B8A4_9LACO</name>
<dbReference type="PANTHER" id="PTHR23517">
    <property type="entry name" value="RESISTANCE PROTEIN MDTM, PUTATIVE-RELATED-RELATED"/>
    <property type="match status" value="1"/>
</dbReference>
<dbReference type="Pfam" id="PF07690">
    <property type="entry name" value="MFS_1"/>
    <property type="match status" value="1"/>
</dbReference>
<reference evidence="9 10" key="1">
    <citation type="journal article" date="2015" name="Genome Announc.">
        <title>Expanding the biotechnology potential of lactobacilli through comparative genomics of 213 strains and associated genera.</title>
        <authorList>
            <person name="Sun Z."/>
            <person name="Harris H.M."/>
            <person name="McCann A."/>
            <person name="Guo C."/>
            <person name="Argimon S."/>
            <person name="Zhang W."/>
            <person name="Yang X."/>
            <person name="Jeffery I.B."/>
            <person name="Cooney J.C."/>
            <person name="Kagawa T.F."/>
            <person name="Liu W."/>
            <person name="Song Y."/>
            <person name="Salvetti E."/>
            <person name="Wrobel A."/>
            <person name="Rasinkangas P."/>
            <person name="Parkhill J."/>
            <person name="Rea M.C."/>
            <person name="O'Sullivan O."/>
            <person name="Ritari J."/>
            <person name="Douillard F.P."/>
            <person name="Paul Ross R."/>
            <person name="Yang R."/>
            <person name="Briner A.E."/>
            <person name="Felis G.E."/>
            <person name="de Vos W.M."/>
            <person name="Barrangou R."/>
            <person name="Klaenhammer T.R."/>
            <person name="Caufield P.W."/>
            <person name="Cui Y."/>
            <person name="Zhang H."/>
            <person name="O'Toole P.W."/>
        </authorList>
    </citation>
    <scope>NUCLEOTIDE SEQUENCE [LARGE SCALE GENOMIC DNA]</scope>
    <source>
        <strain evidence="9 10">DSM 20452</strain>
    </source>
</reference>
<dbReference type="Gene3D" id="1.20.1250.20">
    <property type="entry name" value="MFS general substrate transporter like domains"/>
    <property type="match status" value="2"/>
</dbReference>
<dbReference type="GO" id="GO:0022857">
    <property type="term" value="F:transmembrane transporter activity"/>
    <property type="evidence" value="ECO:0007669"/>
    <property type="project" value="InterPro"/>
</dbReference>
<keyword evidence="5 7" id="KW-1133">Transmembrane helix</keyword>
<feature type="transmembrane region" description="Helical" evidence="7">
    <location>
        <begin position="100"/>
        <end position="121"/>
    </location>
</feature>
<protein>
    <submittedName>
        <fullName evidence="9">Major facilitator superfamily permease</fullName>
    </submittedName>
</protein>